<dbReference type="SUPFAM" id="SSF89392">
    <property type="entry name" value="Prokaryotic lipoproteins and lipoprotein localization factors"/>
    <property type="match status" value="1"/>
</dbReference>
<evidence type="ECO:0000313" key="4">
    <source>
        <dbReference type="Proteomes" id="UP000503820"/>
    </source>
</evidence>
<dbReference type="Pfam" id="PF03548">
    <property type="entry name" value="LolA"/>
    <property type="match status" value="1"/>
</dbReference>
<dbReference type="InterPro" id="IPR029046">
    <property type="entry name" value="LolA/LolB/LppX"/>
</dbReference>
<evidence type="ECO:0000256" key="2">
    <source>
        <dbReference type="SAM" id="SignalP"/>
    </source>
</evidence>
<dbReference type="PANTHER" id="PTHR35869">
    <property type="entry name" value="OUTER-MEMBRANE LIPOPROTEIN CARRIER PROTEIN"/>
    <property type="match status" value="1"/>
</dbReference>
<gene>
    <name evidence="3" type="ORF">DSM19430T_01600</name>
</gene>
<dbReference type="RefSeq" id="WP_174408197.1">
    <property type="nucleotide sequence ID" value="NZ_BLVP01000001.1"/>
</dbReference>
<dbReference type="Gene3D" id="2.50.20.10">
    <property type="entry name" value="Lipoprotein localisation LolA/LolB/LppX"/>
    <property type="match status" value="1"/>
</dbReference>
<comment type="caution">
    <text evidence="3">The sequence shown here is derived from an EMBL/GenBank/DDBJ whole genome shotgun (WGS) entry which is preliminary data.</text>
</comment>
<keyword evidence="4" id="KW-1185">Reference proteome</keyword>
<dbReference type="InterPro" id="IPR004564">
    <property type="entry name" value="OM_lipoprot_carrier_LolA-like"/>
</dbReference>
<organism evidence="3 4">
    <name type="scientific">Desulfovibrio psychrotolerans</name>
    <dbReference type="NCBI Taxonomy" id="415242"/>
    <lineage>
        <taxon>Bacteria</taxon>
        <taxon>Pseudomonadati</taxon>
        <taxon>Thermodesulfobacteriota</taxon>
        <taxon>Desulfovibrionia</taxon>
        <taxon>Desulfovibrionales</taxon>
        <taxon>Desulfovibrionaceae</taxon>
        <taxon>Desulfovibrio</taxon>
    </lineage>
</organism>
<protein>
    <submittedName>
        <fullName evidence="3">Outer-membrane lipoprotein carrier protein</fullName>
    </submittedName>
</protein>
<name>A0A7J0BP63_9BACT</name>
<evidence type="ECO:0000313" key="3">
    <source>
        <dbReference type="EMBL" id="GFM35476.1"/>
    </source>
</evidence>
<dbReference type="CDD" id="cd16325">
    <property type="entry name" value="LolA"/>
    <property type="match status" value="1"/>
</dbReference>
<keyword evidence="3" id="KW-0449">Lipoprotein</keyword>
<dbReference type="AlphaFoldDB" id="A0A7J0BP63"/>
<sequence length="241" mass="27020">MIRSIRTKNYTVWAVLNRIPLKCIAASAIAAMALLWLPAAAFAEDITASIQARYRAMTSMEASFSQNLSHKESGSTESRSGTFHFLAPDRIRWDTKTPAPELLVINPDAVWNYFVEEEVVYKYPASLVHETKTALRFITGQANLKEEFYVEEAAPQDGLAVLHLFAKEPTTDLTEATLWIGADYSVQRILTVDFYGNENEIRFSGMRFNTAPAASLFEFTPPAGVDVEDRTQDVQEKKIGE</sequence>
<dbReference type="Proteomes" id="UP000503820">
    <property type="component" value="Unassembled WGS sequence"/>
</dbReference>
<dbReference type="PANTHER" id="PTHR35869:SF1">
    <property type="entry name" value="OUTER-MEMBRANE LIPOPROTEIN CARRIER PROTEIN"/>
    <property type="match status" value="1"/>
</dbReference>
<proteinExistence type="predicted"/>
<feature type="signal peptide" evidence="2">
    <location>
        <begin position="1"/>
        <end position="43"/>
    </location>
</feature>
<accession>A0A7J0BP63</accession>
<feature type="chain" id="PRO_5029456617" evidence="2">
    <location>
        <begin position="44"/>
        <end position="241"/>
    </location>
</feature>
<keyword evidence="1 2" id="KW-0732">Signal</keyword>
<reference evidence="3 4" key="1">
    <citation type="submission" date="2020-05" db="EMBL/GenBank/DDBJ databases">
        <title>Draft genome sequence of Desulfovibrio psychrotolerans JS1T.</title>
        <authorList>
            <person name="Ueno A."/>
            <person name="Tamazawa S."/>
            <person name="Tamamura S."/>
            <person name="Murakami T."/>
            <person name="Kiyama T."/>
            <person name="Inomata H."/>
            <person name="Amano Y."/>
            <person name="Miyakawa K."/>
            <person name="Tamaki H."/>
            <person name="Naganuma T."/>
            <person name="Kaneko K."/>
        </authorList>
    </citation>
    <scope>NUCLEOTIDE SEQUENCE [LARGE SCALE GENOMIC DNA]</scope>
    <source>
        <strain evidence="3 4">JS1</strain>
    </source>
</reference>
<evidence type="ECO:0000256" key="1">
    <source>
        <dbReference type="ARBA" id="ARBA00022729"/>
    </source>
</evidence>
<dbReference type="EMBL" id="BLVP01000001">
    <property type="protein sequence ID" value="GFM35476.1"/>
    <property type="molecule type" value="Genomic_DNA"/>
</dbReference>